<feature type="domain" description="IF rod" evidence="10">
    <location>
        <begin position="103"/>
        <end position="387"/>
    </location>
</feature>
<dbReference type="GO" id="GO:0016363">
    <property type="term" value="C:nuclear matrix"/>
    <property type="evidence" value="ECO:0007669"/>
    <property type="project" value="UniProtKB-SubCell"/>
</dbReference>
<dbReference type="PROSITE" id="PS51842">
    <property type="entry name" value="IF_ROD_2"/>
    <property type="match status" value="1"/>
</dbReference>
<keyword evidence="12" id="KW-1185">Reference proteome</keyword>
<dbReference type="FunFam" id="1.20.5.1160:FF:000001">
    <property type="entry name" value="Keratin type II"/>
    <property type="match status" value="1"/>
</dbReference>
<dbReference type="AlphaFoldDB" id="A0A811Y2V8"/>
<evidence type="ECO:0000256" key="4">
    <source>
        <dbReference type="ARBA" id="ARBA00022754"/>
    </source>
</evidence>
<dbReference type="GO" id="GO:0030424">
    <property type="term" value="C:axon"/>
    <property type="evidence" value="ECO:0007669"/>
    <property type="project" value="TreeGrafter"/>
</dbReference>
<dbReference type="EMBL" id="CAJHUB010000662">
    <property type="protein sequence ID" value="CAD7671355.1"/>
    <property type="molecule type" value="Genomic_DNA"/>
</dbReference>
<feature type="region of interest" description="Disordered" evidence="9">
    <location>
        <begin position="1"/>
        <end position="30"/>
    </location>
</feature>
<comment type="similarity">
    <text evidence="7">Belongs to the intermediate filament family.</text>
</comment>
<dbReference type="Pfam" id="PF04732">
    <property type="entry name" value="Filament_head"/>
    <property type="match status" value="1"/>
</dbReference>
<dbReference type="GO" id="GO:0005882">
    <property type="term" value="C:intermediate filament"/>
    <property type="evidence" value="ECO:0007669"/>
    <property type="project" value="UniProtKB-KW"/>
</dbReference>
<dbReference type="Proteomes" id="UP000645828">
    <property type="component" value="Unassembled WGS sequence"/>
</dbReference>
<evidence type="ECO:0000256" key="3">
    <source>
        <dbReference type="ARBA" id="ARBA00014147"/>
    </source>
</evidence>
<name>A0A811Y2V8_NYCPR</name>
<accession>A0A811Y2V8</accession>
<gene>
    <name evidence="11" type="ORF">NYPRO_LOCUS4150</name>
</gene>
<dbReference type="SMART" id="SM01391">
    <property type="entry name" value="Filament"/>
    <property type="match status" value="1"/>
</dbReference>
<dbReference type="GO" id="GO:0005886">
    <property type="term" value="C:plasma membrane"/>
    <property type="evidence" value="ECO:0007669"/>
    <property type="project" value="TreeGrafter"/>
</dbReference>
<dbReference type="PANTHER" id="PTHR45652">
    <property type="entry name" value="GLIAL FIBRILLARY ACIDIC PROTEIN"/>
    <property type="match status" value="1"/>
</dbReference>
<dbReference type="GO" id="GO:0005200">
    <property type="term" value="F:structural constituent of cytoskeleton"/>
    <property type="evidence" value="ECO:0007669"/>
    <property type="project" value="TreeGrafter"/>
</dbReference>
<organism evidence="11 12">
    <name type="scientific">Nyctereutes procyonoides</name>
    <name type="common">Raccoon dog</name>
    <name type="synonym">Canis procyonoides</name>
    <dbReference type="NCBI Taxonomy" id="34880"/>
    <lineage>
        <taxon>Eukaryota</taxon>
        <taxon>Metazoa</taxon>
        <taxon>Chordata</taxon>
        <taxon>Craniata</taxon>
        <taxon>Vertebrata</taxon>
        <taxon>Euteleostomi</taxon>
        <taxon>Mammalia</taxon>
        <taxon>Eutheria</taxon>
        <taxon>Laurasiatheria</taxon>
        <taxon>Carnivora</taxon>
        <taxon>Caniformia</taxon>
        <taxon>Canidae</taxon>
        <taxon>Nyctereutes</taxon>
    </lineage>
</organism>
<dbReference type="PANTHER" id="PTHR45652:SF5">
    <property type="entry name" value="VIMENTIN"/>
    <property type="match status" value="1"/>
</dbReference>
<dbReference type="FunFam" id="1.20.5.170:FF:000002">
    <property type="entry name" value="Type I keratin KA11"/>
    <property type="match status" value="1"/>
</dbReference>
<evidence type="ECO:0000256" key="9">
    <source>
        <dbReference type="SAM" id="MobiDB-lite"/>
    </source>
</evidence>
<evidence type="ECO:0000259" key="10">
    <source>
        <dbReference type="PROSITE" id="PS51842"/>
    </source>
</evidence>
<dbReference type="Gene3D" id="1.20.5.500">
    <property type="entry name" value="Single helix bin"/>
    <property type="match status" value="1"/>
</dbReference>
<dbReference type="SUPFAM" id="SSF64593">
    <property type="entry name" value="Intermediate filament protein, coiled coil region"/>
    <property type="match status" value="2"/>
</dbReference>
<evidence type="ECO:0000256" key="6">
    <source>
        <dbReference type="ARBA" id="ARBA00046016"/>
    </source>
</evidence>
<evidence type="ECO:0000256" key="5">
    <source>
        <dbReference type="ARBA" id="ARBA00023054"/>
    </source>
</evidence>
<dbReference type="Pfam" id="PF00038">
    <property type="entry name" value="Filament"/>
    <property type="match status" value="1"/>
</dbReference>
<comment type="function">
    <text evidence="1">Involved with LARP6 in the stabilization of type I collagen mRNAs for CO1A1 and CO1A2.</text>
</comment>
<evidence type="ECO:0000313" key="12">
    <source>
        <dbReference type="Proteomes" id="UP000645828"/>
    </source>
</evidence>
<dbReference type="InterPro" id="IPR018039">
    <property type="entry name" value="IF_conserved"/>
</dbReference>
<feature type="coiled-coil region" evidence="8">
    <location>
        <begin position="271"/>
        <end position="365"/>
    </location>
</feature>
<dbReference type="PROSITE" id="PS00226">
    <property type="entry name" value="IF_ROD_1"/>
    <property type="match status" value="1"/>
</dbReference>
<comment type="subcellular location">
    <subcellularLocation>
        <location evidence="2">Nucleus matrix</location>
    </subcellularLocation>
</comment>
<keyword evidence="5 8" id="KW-0175">Coiled coil</keyword>
<dbReference type="InterPro" id="IPR050405">
    <property type="entry name" value="Intermediate_filament"/>
</dbReference>
<dbReference type="GO" id="GO:0045109">
    <property type="term" value="P:intermediate filament organization"/>
    <property type="evidence" value="ECO:0007669"/>
    <property type="project" value="TreeGrafter"/>
</dbReference>
<dbReference type="Gene3D" id="1.20.5.170">
    <property type="match status" value="1"/>
</dbReference>
<evidence type="ECO:0000256" key="7">
    <source>
        <dbReference type="RuleBase" id="RU000685"/>
    </source>
</evidence>
<evidence type="ECO:0000256" key="1">
    <source>
        <dbReference type="ARBA" id="ARBA00003885"/>
    </source>
</evidence>
<reference evidence="11" key="1">
    <citation type="submission" date="2020-12" db="EMBL/GenBank/DDBJ databases">
        <authorList>
            <consortium name="Molecular Ecology Group"/>
        </authorList>
    </citation>
    <scope>NUCLEOTIDE SEQUENCE</scope>
    <source>
        <strain evidence="11">TBG_1078</strain>
    </source>
</reference>
<evidence type="ECO:0000256" key="2">
    <source>
        <dbReference type="ARBA" id="ARBA00004109"/>
    </source>
</evidence>
<keyword evidence="4 7" id="KW-0403">Intermediate filament</keyword>
<evidence type="ECO:0000313" key="11">
    <source>
        <dbReference type="EMBL" id="CAD7671355.1"/>
    </source>
</evidence>
<comment type="function">
    <text evidence="6">Vimentins are class-III intermediate filaments found in various non-epithelial cells, especially mesenchymal cells. Vimentin is attached to the nucleus, endoplasmic reticulum, and mitochondria, either laterally or terminally. Plays a role in cell directional movement, orientation, cell sheet organization and Golgi complex polarization at the cell migration front. Protects SCRIB from proteasomal degradation and facilitates its localization to intermediate filaments in a cell contact-mediated manner.</text>
</comment>
<comment type="caution">
    <text evidence="11">The sequence shown here is derived from an EMBL/GenBank/DDBJ whole genome shotgun (WGS) entry which is preliminary data.</text>
</comment>
<dbReference type="Gene3D" id="1.20.5.1160">
    <property type="entry name" value="Vasodilator-stimulated phosphoprotein"/>
    <property type="match status" value="1"/>
</dbReference>
<dbReference type="InterPro" id="IPR039008">
    <property type="entry name" value="IF_rod_dom"/>
</dbReference>
<proteinExistence type="inferred from homology"/>
<protein>
    <recommendedName>
        <fullName evidence="3">Vimentin</fullName>
    </recommendedName>
</protein>
<feature type="coiled-coil region" evidence="8">
    <location>
        <begin position="107"/>
        <end position="239"/>
    </location>
</feature>
<evidence type="ECO:0000256" key="8">
    <source>
        <dbReference type="SAM" id="Coils"/>
    </source>
</evidence>
<sequence>MSTRSVSLSSYRRMFGGPGPGSRPSSTRSYVTTSARTYSLGSALRPSTSRSLYASSSGGAYATRSSAVRLRSSVPGTHLLQDSVDFSLADAINTEFKNTRTNEKVELQELNDLFTNYIDRVRFLEQQNKILLAELEQLKGQGTSRLGDLYELEMRELRWQVDQLTNDKARVEMERNNLAKDIMRLLEKLQEEMLQREEAESTLLEQSFRQDVDSASLAHLDLERKVESLQKEIELQAQIQDQHVQIDMDVSKPDLTAALRDVRQQYESLAAKNLQEAKEWNNDALRQAKQESNEYRRQVQSLNCEVDALKGTNESLERQMREMEENFAVKAANYHDTIGRLQDEIQNMKEEMARHLREYQDLLNVKMALYIEIATYRKLLEGKESRIALPLPNFSSLYLRETILDSLPLVDTHSKRTLLIKTVETRDGQRERERGRGIGRSRLHAPGARCGIRSRVSRIAPWAKGRRQTAAPPRDPIF</sequence>
<dbReference type="InterPro" id="IPR006821">
    <property type="entry name" value="Intermed_filament_DNA-bd"/>
</dbReference>
<feature type="compositionally biased region" description="Polar residues" evidence="9">
    <location>
        <begin position="1"/>
        <end position="10"/>
    </location>
</feature>
<dbReference type="GO" id="GO:0005737">
    <property type="term" value="C:cytoplasm"/>
    <property type="evidence" value="ECO:0007669"/>
    <property type="project" value="TreeGrafter"/>
</dbReference>